<dbReference type="InterPro" id="IPR000843">
    <property type="entry name" value="HTH_LacI"/>
</dbReference>
<evidence type="ECO:0000256" key="4">
    <source>
        <dbReference type="ARBA" id="ARBA00023163"/>
    </source>
</evidence>
<dbReference type="EMBL" id="MPLS01000005">
    <property type="protein sequence ID" value="ORI98328.1"/>
    <property type="molecule type" value="Genomic_DNA"/>
</dbReference>
<dbReference type="GO" id="GO:0003700">
    <property type="term" value="F:DNA-binding transcription factor activity"/>
    <property type="evidence" value="ECO:0007669"/>
    <property type="project" value="TreeGrafter"/>
</dbReference>
<dbReference type="PROSITE" id="PS00356">
    <property type="entry name" value="HTH_LACI_1"/>
    <property type="match status" value="1"/>
</dbReference>
<protein>
    <submittedName>
        <fullName evidence="6">LacI family transcriptional regulator</fullName>
    </submittedName>
</protein>
<reference evidence="6 7" key="1">
    <citation type="journal article" date="2017" name="Front. Microbiol.">
        <title>Genomic Characterization of Dairy Associated Leuconostoc Species and Diversity of Leuconostocs in Undefined Mixed Mesophilic Starter Cultures.</title>
        <authorList>
            <person name="Frantzen C.A."/>
            <person name="Kot W."/>
            <person name="Pedersen T.B."/>
            <person name="Ardo Y.M."/>
            <person name="Broadbent J.R."/>
            <person name="Neve H."/>
            <person name="Hansen L.H."/>
            <person name="Dal Bello F."/>
            <person name="Ostlie H.M."/>
            <person name="Kleppen H.P."/>
            <person name="Vogensen F.K."/>
            <person name="Holo H."/>
        </authorList>
    </citation>
    <scope>NUCLEOTIDE SEQUENCE [LARGE SCALE GENOMIC DNA]</scope>
    <source>
        <strain evidence="6 7">LMGCF08</strain>
    </source>
</reference>
<feature type="domain" description="HTH lacI-type" evidence="5">
    <location>
        <begin position="3"/>
        <end position="57"/>
    </location>
</feature>
<keyword evidence="4" id="KW-0804">Transcription</keyword>
<dbReference type="SUPFAM" id="SSF47413">
    <property type="entry name" value="lambda repressor-like DNA-binding domains"/>
    <property type="match status" value="1"/>
</dbReference>
<dbReference type="RefSeq" id="WP_004913313.1">
    <property type="nucleotide sequence ID" value="NZ_MPLS01000005.1"/>
</dbReference>
<evidence type="ECO:0000256" key="1">
    <source>
        <dbReference type="ARBA" id="ARBA00022491"/>
    </source>
</evidence>
<comment type="caution">
    <text evidence="6">The sequence shown here is derived from an EMBL/GenBank/DDBJ whole genome shotgun (WGS) entry which is preliminary data.</text>
</comment>
<evidence type="ECO:0000313" key="6">
    <source>
        <dbReference type="EMBL" id="ORI98328.1"/>
    </source>
</evidence>
<proteinExistence type="predicted"/>
<dbReference type="SMART" id="SM00354">
    <property type="entry name" value="HTH_LACI"/>
    <property type="match status" value="1"/>
</dbReference>
<sequence length="326" mass="35872">MVAKLSDVAALAGVSVTTVSRVINNYGSLSQKTINKVHEAMRELHYQPNAMARSLQGKSSQFIGLIFPNMENPFFTALASEIEQQLFELGYKVIIATSANNVEKERQYLQMLAANQVEGIITSSHNLGIGEYQNTFLPIVSYDRYLADNVPIVSEDNEQGGYLAGEYLLSTGAKRLLMLSDDDGSESPTHQRYAGFLRATQQNSIPVVRQNYSLQGFATSKDIDNMVSYIIKNGIEGVFAYNDVAAIQLENALQKAGKRVPEDINIIGYDGTPIVRRLHPNLPTIVQPIAAAASQLIEVLFALIKTPRTTMTPDSLLPVSLYLPKD</sequence>
<evidence type="ECO:0000259" key="5">
    <source>
        <dbReference type="PROSITE" id="PS50932"/>
    </source>
</evidence>
<dbReference type="PRINTS" id="PR00036">
    <property type="entry name" value="HTHLACI"/>
</dbReference>
<dbReference type="Pfam" id="PF13377">
    <property type="entry name" value="Peripla_BP_3"/>
    <property type="match status" value="1"/>
</dbReference>
<dbReference type="Gene3D" id="3.40.50.2300">
    <property type="match status" value="2"/>
</dbReference>
<dbReference type="InterPro" id="IPR028082">
    <property type="entry name" value="Peripla_BP_I"/>
</dbReference>
<keyword evidence="1" id="KW-0678">Repressor</keyword>
<dbReference type="Proteomes" id="UP000192288">
    <property type="component" value="Unassembled WGS sequence"/>
</dbReference>
<dbReference type="InterPro" id="IPR010982">
    <property type="entry name" value="Lambda_DNA-bd_dom_sf"/>
</dbReference>
<name>A0A1X0VF36_LEUPS</name>
<keyword evidence="3" id="KW-0238">DNA-binding</keyword>
<dbReference type="SUPFAM" id="SSF53822">
    <property type="entry name" value="Periplasmic binding protein-like I"/>
    <property type="match status" value="1"/>
</dbReference>
<dbReference type="PROSITE" id="PS50932">
    <property type="entry name" value="HTH_LACI_2"/>
    <property type="match status" value="1"/>
</dbReference>
<dbReference type="Pfam" id="PF00356">
    <property type="entry name" value="LacI"/>
    <property type="match status" value="1"/>
</dbReference>
<keyword evidence="2" id="KW-0805">Transcription regulation</keyword>
<dbReference type="PANTHER" id="PTHR30146:SF95">
    <property type="entry name" value="RIBOSE OPERON REPRESSOR"/>
    <property type="match status" value="1"/>
</dbReference>
<dbReference type="STRING" id="33968.BMS77_03905"/>
<dbReference type="Gene3D" id="1.10.260.40">
    <property type="entry name" value="lambda repressor-like DNA-binding domains"/>
    <property type="match status" value="1"/>
</dbReference>
<evidence type="ECO:0000256" key="2">
    <source>
        <dbReference type="ARBA" id="ARBA00023015"/>
    </source>
</evidence>
<evidence type="ECO:0000313" key="7">
    <source>
        <dbReference type="Proteomes" id="UP000192288"/>
    </source>
</evidence>
<accession>A0A1X0VF36</accession>
<dbReference type="PANTHER" id="PTHR30146">
    <property type="entry name" value="LACI-RELATED TRANSCRIPTIONAL REPRESSOR"/>
    <property type="match status" value="1"/>
</dbReference>
<evidence type="ECO:0000256" key="3">
    <source>
        <dbReference type="ARBA" id="ARBA00023125"/>
    </source>
</evidence>
<dbReference type="InterPro" id="IPR046335">
    <property type="entry name" value="LacI/GalR-like_sensor"/>
</dbReference>
<dbReference type="GO" id="GO:0000976">
    <property type="term" value="F:transcription cis-regulatory region binding"/>
    <property type="evidence" value="ECO:0007669"/>
    <property type="project" value="TreeGrafter"/>
</dbReference>
<dbReference type="AlphaFoldDB" id="A0A1X0VF36"/>
<gene>
    <name evidence="6" type="ORF">BMR96_02280</name>
</gene>
<organism evidence="6 7">
    <name type="scientific">Leuconostoc pseudomesenteroides</name>
    <dbReference type="NCBI Taxonomy" id="33968"/>
    <lineage>
        <taxon>Bacteria</taxon>
        <taxon>Bacillati</taxon>
        <taxon>Bacillota</taxon>
        <taxon>Bacilli</taxon>
        <taxon>Lactobacillales</taxon>
        <taxon>Lactobacillaceae</taxon>
        <taxon>Leuconostoc</taxon>
    </lineage>
</organism>
<dbReference type="eggNOG" id="COG1609">
    <property type="taxonomic scope" value="Bacteria"/>
</dbReference>
<dbReference type="CDD" id="cd01392">
    <property type="entry name" value="HTH_LacI"/>
    <property type="match status" value="1"/>
</dbReference>
<dbReference type="CDD" id="cd06291">
    <property type="entry name" value="PBP1_Qymf-like"/>
    <property type="match status" value="1"/>
</dbReference>